<evidence type="ECO:0000259" key="6">
    <source>
        <dbReference type="Pfam" id="PF25390"/>
    </source>
</evidence>
<dbReference type="InterPro" id="IPR051553">
    <property type="entry name" value="Ran_GTPase-activating"/>
</dbReference>
<name>A0A9W7LDE9_9STRA</name>
<dbReference type="Proteomes" id="UP001165065">
    <property type="component" value="Unassembled WGS sequence"/>
</dbReference>
<feature type="region of interest" description="Disordered" evidence="4">
    <location>
        <begin position="948"/>
        <end position="983"/>
    </location>
</feature>
<keyword evidence="8" id="KW-1185">Reference proteome</keyword>
<evidence type="ECO:0000256" key="4">
    <source>
        <dbReference type="SAM" id="MobiDB-lite"/>
    </source>
</evidence>
<feature type="compositionally biased region" description="Acidic residues" evidence="4">
    <location>
        <begin position="973"/>
        <end position="983"/>
    </location>
</feature>
<dbReference type="SUPFAM" id="SSF81296">
    <property type="entry name" value="E set domains"/>
    <property type="match status" value="2"/>
</dbReference>
<dbReference type="GO" id="GO:0005085">
    <property type="term" value="F:guanyl-nucleotide exchange factor activity"/>
    <property type="evidence" value="ECO:0007669"/>
    <property type="project" value="TreeGrafter"/>
</dbReference>
<evidence type="ECO:0000313" key="7">
    <source>
        <dbReference type="EMBL" id="GMI45582.1"/>
    </source>
</evidence>
<feature type="repeat" description="RCC1" evidence="3">
    <location>
        <begin position="142"/>
        <end position="204"/>
    </location>
</feature>
<dbReference type="PANTHER" id="PTHR45982:SF1">
    <property type="entry name" value="REGULATOR OF CHROMOSOME CONDENSATION"/>
    <property type="match status" value="1"/>
</dbReference>
<sequence length="1033" mass="111643">MNDLHSGDVFDWGDSKDGPSNLSPNLPFRGDQLTNICGGYGSAVIISPTVTTFTKMSKKHAVQPNDLPPNIKEISFGETHALAATTSGELYSWGNSKWGQVGLGAKASLSSRPRRVTAALDGKVVVQTSCGASHSAVLTDTGDVYTWGRGFEGQTGHASKALDDATNDIITSVQLLPKCVSSFTKDPVAALSCGYNFTCVVTRAGGVWSWGEGGSGQLGFGRITKQSVPKIVLPCCPTTSQPFVDISCGWGHTLALTSGGELYAWGLNTYGQLGLGDTKARQEPARVTEDAEEGGASALRFSKITASTNYSLAIDFQECLYSFGCNSSSQLGHPDNSHRFVPTFVEGLKSKKVSLVTSTGSKTYAFTPTAIYSVDPPLGPISGGSKVMFNGGGFWDSENIVVRFMPQTTSKKAVTRAAVGEFSYDEETGKQYVMVKTPRFAMTGPVTVEISMNGTDFTKDKSEFTYFADPSVGKVTPTFCNKAVPELIEVDGTNYFESPLLKVRFKGKSSKGQLIVPAKFKSVVVGTEVSEETEEEVDVYRNFVVCKSPPVSTDLISDDKLPWETRVAVALNGIDFKTTDKTFIFHDFTPDALFPSCAPFTGNCCVQVKGKSFFDSGKLIAKFSWPWMTEVEDEEGHLVEVSEPQIILLPAVFVDKNTLNVDVYSLLGEQNGVVNLLEGGSDLKFDEESDFLDCLVEISMDGGETYTGNKLGFRYYNEPEFGMEQEKSGPMSGETAVHFTSSSAGCGVSNEAVVKFFTEDGLFESFVDAECKEELGEDGESIGVLQLSCLSPEFVLKEVEREDDEEGEEEGKSAEEEKGGEEEDVEEDAEDNEEPEEKEDAGDEDVDEDAPVVVPTKKADITKVLCMVAFNGVNFGEVCGSFDYYPTPVITKLSSDTASAGSALTVEGENFFSGKVWVRFDNRCGVNTVVEGNVTSSGDVSVTVPMLLEEEENGEGEDGAKSEDGGEEKKSVEEEELVEGEDGEVVAKKKAELQFAVSVSFNETNFSVQEELAEVEWIFKGSAEEEEEEEEEA</sequence>
<dbReference type="PROSITE" id="PS00626">
    <property type="entry name" value="RCC1_2"/>
    <property type="match status" value="1"/>
</dbReference>
<proteinExistence type="predicted"/>
<dbReference type="InterPro" id="IPR014756">
    <property type="entry name" value="Ig_E-set"/>
</dbReference>
<dbReference type="Pfam" id="PF01833">
    <property type="entry name" value="TIG"/>
    <property type="match status" value="1"/>
</dbReference>
<dbReference type="PRINTS" id="PR00633">
    <property type="entry name" value="RCCNDNSATION"/>
</dbReference>
<evidence type="ECO:0000256" key="3">
    <source>
        <dbReference type="PROSITE-ProRule" id="PRU00235"/>
    </source>
</evidence>
<evidence type="ECO:0000256" key="2">
    <source>
        <dbReference type="ARBA" id="ARBA00022737"/>
    </source>
</evidence>
<feature type="repeat" description="RCC1" evidence="3">
    <location>
        <begin position="260"/>
        <end position="317"/>
    </location>
</feature>
<dbReference type="OrthoDB" id="10256179at2759"/>
<dbReference type="GO" id="GO:0005737">
    <property type="term" value="C:cytoplasm"/>
    <property type="evidence" value="ECO:0007669"/>
    <property type="project" value="TreeGrafter"/>
</dbReference>
<dbReference type="InterPro" id="IPR002909">
    <property type="entry name" value="IPT_dom"/>
</dbReference>
<feature type="domain" description="IPT/TIG" evidence="5">
    <location>
        <begin position="371"/>
        <end position="466"/>
    </location>
</feature>
<dbReference type="PANTHER" id="PTHR45982">
    <property type="entry name" value="REGULATOR OF CHROMOSOME CONDENSATION"/>
    <property type="match status" value="1"/>
</dbReference>
<dbReference type="InterPro" id="IPR013783">
    <property type="entry name" value="Ig-like_fold"/>
</dbReference>
<feature type="region of interest" description="Disordered" evidence="4">
    <location>
        <begin position="799"/>
        <end position="852"/>
    </location>
</feature>
<keyword evidence="2" id="KW-0677">Repeat</keyword>
<dbReference type="EMBL" id="BRYA01000256">
    <property type="protein sequence ID" value="GMI45582.1"/>
    <property type="molecule type" value="Genomic_DNA"/>
</dbReference>
<dbReference type="Gene3D" id="2.60.40.10">
    <property type="entry name" value="Immunoglobulins"/>
    <property type="match status" value="2"/>
</dbReference>
<protein>
    <recommendedName>
        <fullName evidence="9">IPT/TIG domain-containing protein</fullName>
    </recommendedName>
</protein>
<keyword evidence="1" id="KW-0344">Guanine-nucleotide releasing factor</keyword>
<feature type="repeat" description="RCC1" evidence="3">
    <location>
        <begin position="88"/>
        <end position="141"/>
    </location>
</feature>
<comment type="caution">
    <text evidence="7">The sequence shown here is derived from an EMBL/GenBank/DDBJ whole genome shotgun (WGS) entry which is preliminary data.</text>
</comment>
<reference evidence="8" key="1">
    <citation type="journal article" date="2023" name="Commun. Biol.">
        <title>Genome analysis of Parmales, the sister group of diatoms, reveals the evolutionary specialization of diatoms from phago-mixotrophs to photoautotrophs.</title>
        <authorList>
            <person name="Ban H."/>
            <person name="Sato S."/>
            <person name="Yoshikawa S."/>
            <person name="Yamada K."/>
            <person name="Nakamura Y."/>
            <person name="Ichinomiya M."/>
            <person name="Sato N."/>
            <person name="Blanc-Mathieu R."/>
            <person name="Endo H."/>
            <person name="Kuwata A."/>
            <person name="Ogata H."/>
        </authorList>
    </citation>
    <scope>NUCLEOTIDE SEQUENCE [LARGE SCALE GENOMIC DNA]</scope>
</reference>
<feature type="domain" description="RCC1-like" evidence="6">
    <location>
        <begin position="69"/>
        <end position="366"/>
    </location>
</feature>
<dbReference type="InterPro" id="IPR000408">
    <property type="entry name" value="Reg_chr_condens"/>
</dbReference>
<dbReference type="AlphaFoldDB" id="A0A9W7LDE9"/>
<feature type="repeat" description="RCC1" evidence="3">
    <location>
        <begin position="318"/>
        <end position="369"/>
    </location>
</feature>
<organism evidence="7 8">
    <name type="scientific">Triparma columacea</name>
    <dbReference type="NCBI Taxonomy" id="722753"/>
    <lineage>
        <taxon>Eukaryota</taxon>
        <taxon>Sar</taxon>
        <taxon>Stramenopiles</taxon>
        <taxon>Ochrophyta</taxon>
        <taxon>Bolidophyceae</taxon>
        <taxon>Parmales</taxon>
        <taxon>Triparmaceae</taxon>
        <taxon>Triparma</taxon>
    </lineage>
</organism>
<accession>A0A9W7LDE9</accession>
<evidence type="ECO:0008006" key="9">
    <source>
        <dbReference type="Google" id="ProtNLM"/>
    </source>
</evidence>
<feature type="compositionally biased region" description="Basic and acidic residues" evidence="4">
    <location>
        <begin position="958"/>
        <end position="972"/>
    </location>
</feature>
<dbReference type="Gene3D" id="2.130.10.30">
    <property type="entry name" value="Regulator of chromosome condensation 1/beta-lactamase-inhibitor protein II"/>
    <property type="match status" value="2"/>
</dbReference>
<dbReference type="InterPro" id="IPR058923">
    <property type="entry name" value="RCC1-like_dom"/>
</dbReference>
<feature type="repeat" description="RCC1" evidence="3">
    <location>
        <begin position="205"/>
        <end position="259"/>
    </location>
</feature>
<dbReference type="PROSITE" id="PS50012">
    <property type="entry name" value="RCC1_3"/>
    <property type="match status" value="5"/>
</dbReference>
<feature type="compositionally biased region" description="Acidic residues" evidence="4">
    <location>
        <begin position="818"/>
        <end position="850"/>
    </location>
</feature>
<dbReference type="SUPFAM" id="SSF50985">
    <property type="entry name" value="RCC1/BLIP-II"/>
    <property type="match status" value="1"/>
</dbReference>
<feature type="compositionally biased region" description="Acidic residues" evidence="4">
    <location>
        <begin position="948"/>
        <end position="957"/>
    </location>
</feature>
<dbReference type="CDD" id="cd00102">
    <property type="entry name" value="IPT"/>
    <property type="match status" value="1"/>
</dbReference>
<evidence type="ECO:0000313" key="8">
    <source>
        <dbReference type="Proteomes" id="UP001165065"/>
    </source>
</evidence>
<evidence type="ECO:0000256" key="1">
    <source>
        <dbReference type="ARBA" id="ARBA00022658"/>
    </source>
</evidence>
<dbReference type="InterPro" id="IPR009091">
    <property type="entry name" value="RCC1/BLIP-II"/>
</dbReference>
<gene>
    <name evidence="7" type="ORF">TrCOL_g5383</name>
</gene>
<dbReference type="Pfam" id="PF25390">
    <property type="entry name" value="WD40_RLD"/>
    <property type="match status" value="1"/>
</dbReference>
<evidence type="ECO:0000259" key="5">
    <source>
        <dbReference type="Pfam" id="PF01833"/>
    </source>
</evidence>